<feature type="compositionally biased region" description="Low complexity" evidence="5">
    <location>
        <begin position="434"/>
        <end position="446"/>
    </location>
</feature>
<keyword evidence="4" id="KW-0393">Immunoglobulin domain</keyword>
<dbReference type="EMBL" id="BEZZ01000471">
    <property type="protein sequence ID" value="GCC32906.1"/>
    <property type="molecule type" value="Genomic_DNA"/>
</dbReference>
<dbReference type="InterPro" id="IPR003599">
    <property type="entry name" value="Ig_sub"/>
</dbReference>
<keyword evidence="6" id="KW-0812">Transmembrane</keyword>
<keyword evidence="6" id="KW-1133">Transmembrane helix</keyword>
<dbReference type="InterPro" id="IPR013783">
    <property type="entry name" value="Ig-like_fold"/>
</dbReference>
<dbReference type="PROSITE" id="PS50835">
    <property type="entry name" value="IG_LIKE"/>
    <property type="match status" value="3"/>
</dbReference>
<evidence type="ECO:0000313" key="9">
    <source>
        <dbReference type="EMBL" id="GCC32906.1"/>
    </source>
</evidence>
<proteinExistence type="predicted"/>
<dbReference type="OrthoDB" id="6159398at2759"/>
<gene>
    <name evidence="9" type="ORF">chiPu_0011370</name>
</gene>
<keyword evidence="2" id="KW-1015">Disulfide bond</keyword>
<feature type="chain" id="PRO_5019559568" description="Ig-like domain-containing protein" evidence="7">
    <location>
        <begin position="20"/>
        <end position="491"/>
    </location>
</feature>
<dbReference type="STRING" id="137246.A0A401SRA8"/>
<organism evidence="9 10">
    <name type="scientific">Chiloscyllium punctatum</name>
    <name type="common">Brownbanded bambooshark</name>
    <name type="synonym">Hemiscyllium punctatum</name>
    <dbReference type="NCBI Taxonomy" id="137246"/>
    <lineage>
        <taxon>Eukaryota</taxon>
        <taxon>Metazoa</taxon>
        <taxon>Chordata</taxon>
        <taxon>Craniata</taxon>
        <taxon>Vertebrata</taxon>
        <taxon>Chondrichthyes</taxon>
        <taxon>Elasmobranchii</taxon>
        <taxon>Galeomorphii</taxon>
        <taxon>Galeoidea</taxon>
        <taxon>Orectolobiformes</taxon>
        <taxon>Hemiscylliidae</taxon>
        <taxon>Chiloscyllium</taxon>
    </lineage>
</organism>
<reference evidence="9 10" key="1">
    <citation type="journal article" date="2018" name="Nat. Ecol. Evol.">
        <title>Shark genomes provide insights into elasmobranch evolution and the origin of vertebrates.</title>
        <authorList>
            <person name="Hara Y"/>
            <person name="Yamaguchi K"/>
            <person name="Onimaru K"/>
            <person name="Kadota M"/>
            <person name="Koyanagi M"/>
            <person name="Keeley SD"/>
            <person name="Tatsumi K"/>
            <person name="Tanaka K"/>
            <person name="Motone F"/>
            <person name="Kageyama Y"/>
            <person name="Nozu R"/>
            <person name="Adachi N"/>
            <person name="Nishimura O"/>
            <person name="Nakagawa R"/>
            <person name="Tanegashima C"/>
            <person name="Kiyatake I"/>
            <person name="Matsumoto R"/>
            <person name="Murakumo K"/>
            <person name="Nishida K"/>
            <person name="Terakita A"/>
            <person name="Kuratani S"/>
            <person name="Sato K"/>
            <person name="Hyodo S Kuraku.S."/>
        </authorList>
    </citation>
    <scope>NUCLEOTIDE SEQUENCE [LARGE SCALE GENOMIC DNA]</scope>
</reference>
<evidence type="ECO:0000256" key="2">
    <source>
        <dbReference type="ARBA" id="ARBA00023157"/>
    </source>
</evidence>
<name>A0A401SRA8_CHIPU</name>
<feature type="transmembrane region" description="Helical" evidence="6">
    <location>
        <begin position="390"/>
        <end position="415"/>
    </location>
</feature>
<dbReference type="AlphaFoldDB" id="A0A401SRA8"/>
<protein>
    <recommendedName>
        <fullName evidence="8">Ig-like domain-containing protein</fullName>
    </recommendedName>
</protein>
<dbReference type="InterPro" id="IPR052598">
    <property type="entry name" value="IgSF_CEA-related"/>
</dbReference>
<evidence type="ECO:0000259" key="8">
    <source>
        <dbReference type="PROSITE" id="PS50835"/>
    </source>
</evidence>
<evidence type="ECO:0000256" key="7">
    <source>
        <dbReference type="SAM" id="SignalP"/>
    </source>
</evidence>
<evidence type="ECO:0000256" key="1">
    <source>
        <dbReference type="ARBA" id="ARBA00022729"/>
    </source>
</evidence>
<dbReference type="InterPro" id="IPR007110">
    <property type="entry name" value="Ig-like_dom"/>
</dbReference>
<dbReference type="InterPro" id="IPR003598">
    <property type="entry name" value="Ig_sub2"/>
</dbReference>
<evidence type="ECO:0000256" key="4">
    <source>
        <dbReference type="ARBA" id="ARBA00023319"/>
    </source>
</evidence>
<dbReference type="Proteomes" id="UP000287033">
    <property type="component" value="Unassembled WGS sequence"/>
</dbReference>
<keyword evidence="6" id="KW-0472">Membrane</keyword>
<comment type="caution">
    <text evidence="9">The sequence shown here is derived from an EMBL/GenBank/DDBJ whole genome shotgun (WGS) entry which is preliminary data.</text>
</comment>
<feature type="domain" description="Ig-like" evidence="8">
    <location>
        <begin position="298"/>
        <end position="377"/>
    </location>
</feature>
<dbReference type="InterPro" id="IPR036179">
    <property type="entry name" value="Ig-like_dom_sf"/>
</dbReference>
<dbReference type="Pfam" id="PF13927">
    <property type="entry name" value="Ig_3"/>
    <property type="match status" value="3"/>
</dbReference>
<dbReference type="PANTHER" id="PTHR44337">
    <property type="entry name" value="CARCINOEMBRYONIC ANTIGEN-RELATED CELL ADHESION MOLECULE 8"/>
    <property type="match status" value="1"/>
</dbReference>
<evidence type="ECO:0000256" key="6">
    <source>
        <dbReference type="SAM" id="Phobius"/>
    </source>
</evidence>
<evidence type="ECO:0000256" key="5">
    <source>
        <dbReference type="SAM" id="MobiDB-lite"/>
    </source>
</evidence>
<evidence type="ECO:0000256" key="3">
    <source>
        <dbReference type="ARBA" id="ARBA00023180"/>
    </source>
</evidence>
<keyword evidence="1 7" id="KW-0732">Signal</keyword>
<dbReference type="Gene3D" id="2.60.40.10">
    <property type="entry name" value="Immunoglobulins"/>
    <property type="match status" value="4"/>
</dbReference>
<feature type="domain" description="Ig-like" evidence="8">
    <location>
        <begin position="125"/>
        <end position="211"/>
    </location>
</feature>
<dbReference type="SMART" id="SM00409">
    <property type="entry name" value="IG"/>
    <property type="match status" value="4"/>
</dbReference>
<dbReference type="SMART" id="SM00408">
    <property type="entry name" value="IGc2"/>
    <property type="match status" value="3"/>
</dbReference>
<dbReference type="PANTHER" id="PTHR44337:SF20">
    <property type="entry name" value="CARCINOEMBRYONIC ANTIGEN-RELATED CELL ADHESION MOLECULE 5-RELATED"/>
    <property type="match status" value="1"/>
</dbReference>
<keyword evidence="10" id="KW-1185">Reference proteome</keyword>
<keyword evidence="3" id="KW-0325">Glycoprotein</keyword>
<evidence type="ECO:0000313" key="10">
    <source>
        <dbReference type="Proteomes" id="UP000287033"/>
    </source>
</evidence>
<feature type="signal peptide" evidence="7">
    <location>
        <begin position="1"/>
        <end position="19"/>
    </location>
</feature>
<feature type="region of interest" description="Disordered" evidence="5">
    <location>
        <begin position="421"/>
        <end position="460"/>
    </location>
</feature>
<feature type="domain" description="Ig-like" evidence="8">
    <location>
        <begin position="217"/>
        <end position="278"/>
    </location>
</feature>
<dbReference type="OMA" id="FNTINGM"/>
<sequence length="491" mass="51849">MFLTITVLAACLLLPEVESFAITAEGSINVTVGDTANFTVKPSAAVKNGNWDFKGKNIGLWIGSSPSISNEYTPRAEILTPNGSLVLKSVTSSDSGDYTVTMVPEVGEQASKTITLHVLEPVSKPTVTANATNPVEFNDTVALTCIASGTAVSYQWLEENSTITPNDRIALSDDNSSLTISGVLRSDGGFTCYAFNTINGMTSDPYHLNVSYGPDGPKISINPDLSIYPAGREVTFTCSVDSNPPAAMEWFHHETSLQQKGRELIIASISLNQSGTYTFIGITNNASGSFDLKINYGPEAVTVEPPGPSHLELGQSLTLRCSAQSVPSAAYRWSNGNGLLDSGQTYNIESTKESPGGNYTCEAYNNITRHTKSATIEVTIEEKAIKSETLSAGAIAGIVIAILAVPVIGGTAWFVKKKLSRGKGGSQQNNSKLASSGSGPAASSNGTNPENTKTSETDVVYSQPNINPLYAASPPALIDSNKTAYAELKFT</sequence>
<accession>A0A401SRA8</accession>
<dbReference type="SUPFAM" id="SSF48726">
    <property type="entry name" value="Immunoglobulin"/>
    <property type="match status" value="4"/>
</dbReference>